<dbReference type="EMBL" id="CAADFP010000043">
    <property type="protein sequence ID" value="VFK27167.1"/>
    <property type="molecule type" value="Genomic_DNA"/>
</dbReference>
<dbReference type="AlphaFoldDB" id="A0A450XD04"/>
<organism evidence="1">
    <name type="scientific">Candidatus Kentrum sp. LPFa</name>
    <dbReference type="NCBI Taxonomy" id="2126335"/>
    <lineage>
        <taxon>Bacteria</taxon>
        <taxon>Pseudomonadati</taxon>
        <taxon>Pseudomonadota</taxon>
        <taxon>Gammaproteobacteria</taxon>
        <taxon>Candidatus Kentrum</taxon>
    </lineage>
</organism>
<gene>
    <name evidence="1" type="ORF">BECKLPF1236C_GA0070990_1004317</name>
</gene>
<sequence length="54" mass="5933">MISLAYDVFVAHGVDNPGNLGSRKSMQAGTPALLFPSYYQEHPSRLRARLRGVS</sequence>
<name>A0A450XD04_9GAMM</name>
<accession>A0A450XD04</accession>
<reference evidence="1" key="1">
    <citation type="submission" date="2019-02" db="EMBL/GenBank/DDBJ databases">
        <authorList>
            <person name="Gruber-Vodicka R. H."/>
            <person name="Seah K. B. B."/>
        </authorList>
    </citation>
    <scope>NUCLEOTIDE SEQUENCE</scope>
    <source>
        <strain evidence="1">BECK_S426</strain>
    </source>
</reference>
<proteinExistence type="predicted"/>
<evidence type="ECO:0000313" key="1">
    <source>
        <dbReference type="EMBL" id="VFK27167.1"/>
    </source>
</evidence>
<protein>
    <submittedName>
        <fullName evidence="1">Uncharacterized protein</fullName>
    </submittedName>
</protein>